<gene>
    <name evidence="1" type="ORF">H2198_001609</name>
</gene>
<protein>
    <submittedName>
        <fullName evidence="1">Uncharacterized protein</fullName>
    </submittedName>
</protein>
<comment type="caution">
    <text evidence="1">The sequence shown here is derived from an EMBL/GenBank/DDBJ whole genome shotgun (WGS) entry which is preliminary data.</text>
</comment>
<proteinExistence type="predicted"/>
<name>A0ACC3AH81_9EURO</name>
<accession>A0ACC3AH81</accession>
<dbReference type="Proteomes" id="UP001172386">
    <property type="component" value="Unassembled WGS sequence"/>
</dbReference>
<keyword evidence="2" id="KW-1185">Reference proteome</keyword>
<sequence length="528" mass="60893">MRSKSTVDHVKFRINQELSSRQVVRGLRILHDPVEREWQDRHVFHRDVLQIRRLTDSPPHSVTCQTWTTVTDDDELASHLISIWLTWDKPWYNWMDEHLFLRDMRRGMLHSDYCSPFLVNAVLAWACPYSDYHEARTKDGAVSVLMKCFIVEARHLIEEEMKNPPNLPTVQGLTFLYLALALSGQDRLGYQSMVQTIAMCEELERSPPKTYGSEEDAQDLERTIALTCWGVYNMTTASFTSFMRPQIMRKPKSSPPTPRYNGTWTPYPRQADPILGYNDELFHVYCDVQVIAAELTQLLFDDTSTLSKSVQEAKVITLCRQLLERLDSMPAHLQLREGAPASVLAHHVWYQVIILRMYLAVQTPDHNQILAKRSRSLCIDTAVRVAEIVRLHVRSYGCELMINMYTQACSLALYTLLDAPNTSENHLAITTLCVCLRALSKRWPMVMGILRMVQHYAKQVRYTLPLDADRLLVGFEDDWNRRQTRRLISIYPQPAVAANSTLGSVDVKDMSRFLEQMEGLNLDDTQNA</sequence>
<reference evidence="1" key="1">
    <citation type="submission" date="2022-10" db="EMBL/GenBank/DDBJ databases">
        <title>Culturing micro-colonial fungi from biological soil crusts in the Mojave desert and describing Neophaeococcomyces mojavensis, and introducing the new genera and species Taxawa tesnikishii.</title>
        <authorList>
            <person name="Kurbessoian T."/>
            <person name="Stajich J.E."/>
        </authorList>
    </citation>
    <scope>NUCLEOTIDE SEQUENCE</scope>
    <source>
        <strain evidence="1">JES_112</strain>
    </source>
</reference>
<evidence type="ECO:0000313" key="2">
    <source>
        <dbReference type="Proteomes" id="UP001172386"/>
    </source>
</evidence>
<evidence type="ECO:0000313" key="1">
    <source>
        <dbReference type="EMBL" id="KAJ9662067.1"/>
    </source>
</evidence>
<dbReference type="EMBL" id="JAPDRQ010000018">
    <property type="protein sequence ID" value="KAJ9662067.1"/>
    <property type="molecule type" value="Genomic_DNA"/>
</dbReference>
<organism evidence="1 2">
    <name type="scientific">Neophaeococcomyces mojaviensis</name>
    <dbReference type="NCBI Taxonomy" id="3383035"/>
    <lineage>
        <taxon>Eukaryota</taxon>
        <taxon>Fungi</taxon>
        <taxon>Dikarya</taxon>
        <taxon>Ascomycota</taxon>
        <taxon>Pezizomycotina</taxon>
        <taxon>Eurotiomycetes</taxon>
        <taxon>Chaetothyriomycetidae</taxon>
        <taxon>Chaetothyriales</taxon>
        <taxon>Chaetothyriales incertae sedis</taxon>
        <taxon>Neophaeococcomyces</taxon>
    </lineage>
</organism>